<feature type="compositionally biased region" description="Basic residues" evidence="1">
    <location>
        <begin position="180"/>
        <end position="189"/>
    </location>
</feature>
<feature type="non-terminal residue" evidence="2">
    <location>
        <position position="1"/>
    </location>
</feature>
<reference evidence="2" key="1">
    <citation type="submission" date="2020-02" db="EMBL/GenBank/DDBJ databases">
        <authorList>
            <person name="Meier V. D."/>
        </authorList>
    </citation>
    <scope>NUCLEOTIDE SEQUENCE</scope>
    <source>
        <strain evidence="2">AVDCRST_MAG61</strain>
    </source>
</reference>
<gene>
    <name evidence="2" type="ORF">AVDCRST_MAG61-811</name>
</gene>
<organism evidence="2">
    <name type="scientific">uncultured Friedmanniella sp</name>
    <dbReference type="NCBI Taxonomy" id="335381"/>
    <lineage>
        <taxon>Bacteria</taxon>
        <taxon>Bacillati</taxon>
        <taxon>Actinomycetota</taxon>
        <taxon>Actinomycetes</taxon>
        <taxon>Propionibacteriales</taxon>
        <taxon>Nocardioidaceae</taxon>
        <taxon>Friedmanniella</taxon>
        <taxon>environmental samples</taxon>
    </lineage>
</organism>
<accession>A0A6J4K9J9</accession>
<sequence length="230" mass="25336">GDPAAPHQRRPRIGGDPARAGAAAAPGAGRPGRGDGAARRPRRRRDPARRPPRPRRRPVAVPTDRDHGQGGSAAGHRQRGRSGRALLRLGVRRPAARHRGARRGRRPAAARDDPGCGRRRRPADPERQHRHRRGRLLREAQRHPAGPHLHRVRAVEVPRAAPRTGVQPAAAAQRRVGLRLLRRHPHGGRPRPAAPGQARRRARVGDRNRPQRRLSLRGAGGGDQPRHLRL</sequence>
<feature type="compositionally biased region" description="Basic residues" evidence="1">
    <location>
        <begin position="39"/>
        <end position="58"/>
    </location>
</feature>
<name>A0A6J4K9J9_9ACTN</name>
<dbReference type="AlphaFoldDB" id="A0A6J4K9J9"/>
<dbReference type="EMBL" id="CADCTT010000123">
    <property type="protein sequence ID" value="CAA9298959.1"/>
    <property type="molecule type" value="Genomic_DNA"/>
</dbReference>
<proteinExistence type="predicted"/>
<feature type="non-terminal residue" evidence="2">
    <location>
        <position position="230"/>
    </location>
</feature>
<feature type="region of interest" description="Disordered" evidence="1">
    <location>
        <begin position="1"/>
        <end position="154"/>
    </location>
</feature>
<evidence type="ECO:0000256" key="1">
    <source>
        <dbReference type="SAM" id="MobiDB-lite"/>
    </source>
</evidence>
<evidence type="ECO:0000313" key="2">
    <source>
        <dbReference type="EMBL" id="CAA9298959.1"/>
    </source>
</evidence>
<feature type="compositionally biased region" description="Basic and acidic residues" evidence="1">
    <location>
        <begin position="109"/>
        <end position="127"/>
    </location>
</feature>
<feature type="compositionally biased region" description="Low complexity" evidence="1">
    <location>
        <begin position="14"/>
        <end position="28"/>
    </location>
</feature>
<feature type="region of interest" description="Disordered" evidence="1">
    <location>
        <begin position="180"/>
        <end position="230"/>
    </location>
</feature>
<protein>
    <submittedName>
        <fullName evidence="2">GlnR-family transcriptional regulator</fullName>
    </submittedName>
</protein>
<feature type="compositionally biased region" description="Basic residues" evidence="1">
    <location>
        <begin position="90"/>
        <end position="108"/>
    </location>
</feature>